<name>A0A177B1U0_9BILA</name>
<feature type="binding site" evidence="1">
    <location>
        <position position="90"/>
    </location>
    <ligand>
        <name>Zn(2+)</name>
        <dbReference type="ChEBI" id="CHEBI:29105"/>
    </ligand>
</feature>
<evidence type="ECO:0000313" key="2">
    <source>
        <dbReference type="EMBL" id="OAF68239.1"/>
    </source>
</evidence>
<dbReference type="Pfam" id="PF03637">
    <property type="entry name" value="Mob1_phocein"/>
    <property type="match status" value="1"/>
</dbReference>
<evidence type="ECO:0000313" key="3">
    <source>
        <dbReference type="Proteomes" id="UP000078046"/>
    </source>
</evidence>
<evidence type="ECO:0000256" key="1">
    <source>
        <dbReference type="PIRSR" id="PIRSR605301-1"/>
    </source>
</evidence>
<feature type="binding site" evidence="1">
    <location>
        <position position="167"/>
    </location>
    <ligand>
        <name>Zn(2+)</name>
        <dbReference type="ChEBI" id="CHEBI:29105"/>
    </ligand>
</feature>
<comment type="caution">
    <text evidence="2">The sequence shown here is derived from an EMBL/GenBank/DDBJ whole genome shotgun (WGS) entry which is preliminary data.</text>
</comment>
<keyword evidence="1" id="KW-0479">Metal-binding</keyword>
<accession>A0A177B1U0</accession>
<dbReference type="InterPro" id="IPR005301">
    <property type="entry name" value="MOB_kinase_act_fam"/>
</dbReference>
<organism evidence="2 3">
    <name type="scientific">Intoshia linei</name>
    <dbReference type="NCBI Taxonomy" id="1819745"/>
    <lineage>
        <taxon>Eukaryota</taxon>
        <taxon>Metazoa</taxon>
        <taxon>Spiralia</taxon>
        <taxon>Lophotrochozoa</taxon>
        <taxon>Mesozoa</taxon>
        <taxon>Orthonectida</taxon>
        <taxon>Rhopaluridae</taxon>
        <taxon>Intoshia</taxon>
    </lineage>
</organism>
<feature type="binding site" evidence="1">
    <location>
        <position position="85"/>
    </location>
    <ligand>
        <name>Zn(2+)</name>
        <dbReference type="ChEBI" id="CHEBI:29105"/>
    </ligand>
</feature>
<dbReference type="Gene3D" id="1.20.140.30">
    <property type="entry name" value="MOB kinase activator"/>
    <property type="match status" value="1"/>
</dbReference>
<reference evidence="2 3" key="1">
    <citation type="submission" date="2016-04" db="EMBL/GenBank/DDBJ databases">
        <title>The genome of Intoshia linei affirms orthonectids as highly simplified spiralians.</title>
        <authorList>
            <person name="Mikhailov K.V."/>
            <person name="Slusarev G.S."/>
            <person name="Nikitin M.A."/>
            <person name="Logacheva M.D."/>
            <person name="Penin A."/>
            <person name="Aleoshin V."/>
            <person name="Panchin Y.V."/>
        </authorList>
    </citation>
    <scope>NUCLEOTIDE SEQUENCE [LARGE SCALE GENOMIC DNA]</scope>
    <source>
        <strain evidence="2">Intl2013</strain>
        <tissue evidence="2">Whole animal</tissue>
    </source>
</reference>
<sequence>MKRYFINRNKRKEKDLKFLPVSNLNEESVQPAFLTQTLTSRQLKNVNFIDIIVSPNIDEKEWILSNLVAFVGLMDSVYECFDSYCTDSLCSKLELPVPMKMYWPNVNDNSKIRTTSPRYIEYLLSFCFRLIDDNKCFPTVFGQPFPVDTFDLNVKKIAKCLITIVAHIYHSHLYDLTNIDMLSYVNTFTLHMFLFYEHYKLFTFDEESGMKELLGRLKSAQVENSEYDEIIPINQNDDVIMTDSTCKIPQENSNTSKTSVHSQKIGSIFSSSKLYTKSSTSKFKYNVPDLSKSDTPKI</sequence>
<dbReference type="PANTHER" id="PTHR22599">
    <property type="entry name" value="MPS ONE BINDER KINASE ACTIVATOR-LIKE MOB"/>
    <property type="match status" value="1"/>
</dbReference>
<keyword evidence="3" id="KW-1185">Reference proteome</keyword>
<dbReference type="EMBL" id="LWCA01000485">
    <property type="protein sequence ID" value="OAF68239.1"/>
    <property type="molecule type" value="Genomic_DNA"/>
</dbReference>
<dbReference type="AlphaFoldDB" id="A0A177B1U0"/>
<dbReference type="SUPFAM" id="SSF101152">
    <property type="entry name" value="Mob1/phocein"/>
    <property type="match status" value="1"/>
</dbReference>
<feature type="binding site" evidence="1">
    <location>
        <position position="172"/>
    </location>
    <ligand>
        <name>Zn(2+)</name>
        <dbReference type="ChEBI" id="CHEBI:29105"/>
    </ligand>
</feature>
<protein>
    <submittedName>
        <fullName evidence="2">Mob2</fullName>
    </submittedName>
</protein>
<dbReference type="OrthoDB" id="8170117at2759"/>
<gene>
    <name evidence="2" type="ORF">A3Q56_04010</name>
</gene>
<proteinExistence type="predicted"/>
<keyword evidence="1" id="KW-0862">Zinc</keyword>
<dbReference type="SMART" id="SM01388">
    <property type="entry name" value="Mob1_phocein"/>
    <property type="match status" value="1"/>
</dbReference>
<dbReference type="InterPro" id="IPR036703">
    <property type="entry name" value="MOB_kinase_act_sf"/>
</dbReference>
<dbReference type="Proteomes" id="UP000078046">
    <property type="component" value="Unassembled WGS sequence"/>
</dbReference>